<gene>
    <name evidence="3" type="ORF">M3P05_00710</name>
</gene>
<name>A0ABT0PB88_9GAMM</name>
<dbReference type="Proteomes" id="UP001203338">
    <property type="component" value="Unassembled WGS sequence"/>
</dbReference>
<proteinExistence type="predicted"/>
<feature type="region of interest" description="Disordered" evidence="1">
    <location>
        <begin position="448"/>
        <end position="500"/>
    </location>
</feature>
<evidence type="ECO:0000256" key="1">
    <source>
        <dbReference type="SAM" id="MobiDB-lite"/>
    </source>
</evidence>
<feature type="chain" id="PRO_5046270055" evidence="2">
    <location>
        <begin position="23"/>
        <end position="570"/>
    </location>
</feature>
<sequence length="570" mass="63192">MRLPLFCLALCLIALPGFHCDAQDDQVSNSSQPFNIQLIPDEPQHFDDSTVKRLLAGFPESKRREFIGRTWEWYDSAIELGKQEAIRTVSLIGFTAAGRTAVRYAPAWMGNKYAQILILLGFQSLMDYFSAYNNTDFYFRAGANAINHAIQWGDTFRWWRQALAFTVGHLNLFYLYGPEINRQLFFCRHIGSRRIQFMSMEMNGVAELELVAPASPKEPVELVMYFDGLGNMMPEAMSNNLETAWVSLAKACRENEVTSIKVLPAPEEERLMAVQLWRGERRLTDTLITLESDNMARKMWVTDWIAQKTKPNAALFDTVQLVNPLSVNVLEALGQLVASGGEEKVSIDVSGHQLRAMSPKGIITAYPTGDYGFWFVDRNHSADVELPELWLNTKQSFSDGMARALATLEQQQMAGKPRGIYNLGADVLRSIISRAVLHAGMRLWQTDGSPVPAGNPPAAGTLDGNSPATPSPEETGGAQLASAPTPAPGGTTGSTPLGENGEYRIVQDWLQDSTIARLRTSGGRIDDWALNRPINRNQARFLVSILESNPSGAYAVLRPFVEEMPIVTGN</sequence>
<accession>A0ABT0PB88</accession>
<evidence type="ECO:0000313" key="3">
    <source>
        <dbReference type="EMBL" id="MCL6268471.1"/>
    </source>
</evidence>
<organism evidence="3 4">
    <name type="scientific">Parendozoicomonas callyspongiae</name>
    <dbReference type="NCBI Taxonomy" id="2942213"/>
    <lineage>
        <taxon>Bacteria</taxon>
        <taxon>Pseudomonadati</taxon>
        <taxon>Pseudomonadota</taxon>
        <taxon>Gammaproteobacteria</taxon>
        <taxon>Oceanospirillales</taxon>
        <taxon>Endozoicomonadaceae</taxon>
        <taxon>Parendozoicomonas</taxon>
    </lineage>
</organism>
<keyword evidence="2" id="KW-0732">Signal</keyword>
<dbReference type="EMBL" id="JAMFLX010000001">
    <property type="protein sequence ID" value="MCL6268471.1"/>
    <property type="molecule type" value="Genomic_DNA"/>
</dbReference>
<protein>
    <submittedName>
        <fullName evidence="3">Uncharacterized protein</fullName>
    </submittedName>
</protein>
<dbReference type="RefSeq" id="WP_249697305.1">
    <property type="nucleotide sequence ID" value="NZ_JAMFLX010000001.1"/>
</dbReference>
<reference evidence="3 4" key="1">
    <citation type="submission" date="2022-05" db="EMBL/GenBank/DDBJ databases">
        <authorList>
            <person name="Park J.-S."/>
        </authorList>
    </citation>
    <scope>NUCLEOTIDE SEQUENCE [LARGE SCALE GENOMIC DNA]</scope>
    <source>
        <strain evidence="3 4">2012CJ34-2</strain>
    </source>
</reference>
<comment type="caution">
    <text evidence="3">The sequence shown here is derived from an EMBL/GenBank/DDBJ whole genome shotgun (WGS) entry which is preliminary data.</text>
</comment>
<evidence type="ECO:0000256" key="2">
    <source>
        <dbReference type="SAM" id="SignalP"/>
    </source>
</evidence>
<feature type="signal peptide" evidence="2">
    <location>
        <begin position="1"/>
        <end position="22"/>
    </location>
</feature>
<keyword evidence="4" id="KW-1185">Reference proteome</keyword>
<evidence type="ECO:0000313" key="4">
    <source>
        <dbReference type="Proteomes" id="UP001203338"/>
    </source>
</evidence>